<evidence type="ECO:0000313" key="8">
    <source>
        <dbReference type="EMBL" id="PVE62267.1"/>
    </source>
</evidence>
<dbReference type="EMBL" id="QDFT01000058">
    <property type="protein sequence ID" value="PVE62267.1"/>
    <property type="molecule type" value="Genomic_DNA"/>
</dbReference>
<dbReference type="InterPro" id="IPR050763">
    <property type="entry name" value="ABC_transporter_ATP-binding"/>
</dbReference>
<keyword evidence="6" id="KW-0046">Antibiotic resistance</keyword>
<keyword evidence="4" id="KW-0547">Nucleotide-binding</keyword>
<evidence type="ECO:0000256" key="4">
    <source>
        <dbReference type="ARBA" id="ARBA00022741"/>
    </source>
</evidence>
<name>A0A2T7VZM1_MICTE</name>
<evidence type="ECO:0000259" key="7">
    <source>
        <dbReference type="PROSITE" id="PS50893"/>
    </source>
</evidence>
<dbReference type="Pfam" id="PF00005">
    <property type="entry name" value="ABC_tran"/>
    <property type="match status" value="1"/>
</dbReference>
<dbReference type="Gene3D" id="3.40.50.300">
    <property type="entry name" value="P-loop containing nucleotide triphosphate hydrolases"/>
    <property type="match status" value="1"/>
</dbReference>
<dbReference type="PROSITE" id="PS00211">
    <property type="entry name" value="ABC_TRANSPORTER_1"/>
    <property type="match status" value="1"/>
</dbReference>
<comment type="caution">
    <text evidence="8">The sequence shown here is derived from an EMBL/GenBank/DDBJ whole genome shotgun (WGS) entry which is preliminary data.</text>
</comment>
<dbReference type="InterPro" id="IPR017871">
    <property type="entry name" value="ABC_transporter-like_CS"/>
</dbReference>
<evidence type="ECO:0000256" key="2">
    <source>
        <dbReference type="ARBA" id="ARBA00005417"/>
    </source>
</evidence>
<dbReference type="InterPro" id="IPR003593">
    <property type="entry name" value="AAA+_ATPase"/>
</dbReference>
<organism evidence="8 9">
    <name type="scientific">Microbacterium testaceum</name>
    <name type="common">Aureobacterium testaceum</name>
    <name type="synonym">Brevibacterium testaceum</name>
    <dbReference type="NCBI Taxonomy" id="2033"/>
    <lineage>
        <taxon>Bacteria</taxon>
        <taxon>Bacillati</taxon>
        <taxon>Actinomycetota</taxon>
        <taxon>Actinomycetes</taxon>
        <taxon>Micrococcales</taxon>
        <taxon>Microbacteriaceae</taxon>
        <taxon>Microbacterium</taxon>
    </lineage>
</organism>
<sequence>MSIQVSRLRKSYGSIEAVRDLSFDVPTGSLFAFLGANGAGKSTTIGCITTTLAPTSGTIRVLGRDVSTQADEVRRSIGAVFQQSLLDPLLTVRENLALRAGFYGLRRRDAAGRISELAELIALDEFLDRRYGVLSGGQKRRADIARAIIHRPGAVFLDEPTAGLDPRSREQIWSAIAQLRADHSTTVFLTTHYMEETERADRVCIIARGEVAAEGSPAELRSRFSRSVLTMRVADVSSFVAAHQHRGLVMEAAGDTVRISIDEIDEARAILASPDVTDFEFRHGTMDDVFLAVSGERVA</sequence>
<accession>A0A2T7VZM1</accession>
<dbReference type="SMART" id="SM00382">
    <property type="entry name" value="AAA"/>
    <property type="match status" value="1"/>
</dbReference>
<dbReference type="PANTHER" id="PTHR42711">
    <property type="entry name" value="ABC TRANSPORTER ATP-BINDING PROTEIN"/>
    <property type="match status" value="1"/>
</dbReference>
<dbReference type="PROSITE" id="PS50893">
    <property type="entry name" value="ABC_TRANSPORTER_2"/>
    <property type="match status" value="1"/>
</dbReference>
<dbReference type="SUPFAM" id="SSF52540">
    <property type="entry name" value="P-loop containing nucleoside triphosphate hydrolases"/>
    <property type="match status" value="1"/>
</dbReference>
<dbReference type="Proteomes" id="UP000244649">
    <property type="component" value="Unassembled WGS sequence"/>
</dbReference>
<dbReference type="InterPro" id="IPR027417">
    <property type="entry name" value="P-loop_NTPase"/>
</dbReference>
<keyword evidence="5 8" id="KW-0067">ATP-binding</keyword>
<proteinExistence type="inferred from homology"/>
<reference evidence="8 9" key="1">
    <citation type="submission" date="2018-04" db="EMBL/GenBank/DDBJ databases">
        <authorList>
            <person name="Go L.Y."/>
            <person name="Mitchell J.A."/>
        </authorList>
    </citation>
    <scope>NUCLEOTIDE SEQUENCE [LARGE SCALE GENOMIC DNA]</scope>
    <source>
        <strain evidence="8 9">TPD7010</strain>
    </source>
</reference>
<dbReference type="RefSeq" id="WP_116538509.1">
    <property type="nucleotide sequence ID" value="NZ_QDFT01000058.1"/>
</dbReference>
<comment type="similarity">
    <text evidence="2">Belongs to the ABC transporter superfamily.</text>
</comment>
<protein>
    <submittedName>
        <fullName evidence="8">ABC transporter ATP-binding protein</fullName>
    </submittedName>
</protein>
<dbReference type="PANTHER" id="PTHR42711:SF5">
    <property type="entry name" value="ABC TRANSPORTER ATP-BINDING PROTEIN NATA"/>
    <property type="match status" value="1"/>
</dbReference>
<dbReference type="AlphaFoldDB" id="A0A2T7VZM1"/>
<dbReference type="GO" id="GO:0005524">
    <property type="term" value="F:ATP binding"/>
    <property type="evidence" value="ECO:0007669"/>
    <property type="project" value="UniProtKB-KW"/>
</dbReference>
<comment type="subcellular location">
    <subcellularLocation>
        <location evidence="1">Cell membrane</location>
        <topology evidence="1">Peripheral membrane protein</topology>
    </subcellularLocation>
</comment>
<dbReference type="GO" id="GO:0005886">
    <property type="term" value="C:plasma membrane"/>
    <property type="evidence" value="ECO:0007669"/>
    <property type="project" value="UniProtKB-SubCell"/>
</dbReference>
<evidence type="ECO:0000256" key="6">
    <source>
        <dbReference type="ARBA" id="ARBA00023251"/>
    </source>
</evidence>
<dbReference type="InterPro" id="IPR003439">
    <property type="entry name" value="ABC_transporter-like_ATP-bd"/>
</dbReference>
<evidence type="ECO:0000256" key="5">
    <source>
        <dbReference type="ARBA" id="ARBA00022840"/>
    </source>
</evidence>
<keyword evidence="3" id="KW-0813">Transport</keyword>
<dbReference type="GO" id="GO:0046677">
    <property type="term" value="P:response to antibiotic"/>
    <property type="evidence" value="ECO:0007669"/>
    <property type="project" value="UniProtKB-KW"/>
</dbReference>
<gene>
    <name evidence="8" type="ORF">DC432_14700</name>
</gene>
<evidence type="ECO:0000256" key="1">
    <source>
        <dbReference type="ARBA" id="ARBA00004202"/>
    </source>
</evidence>
<evidence type="ECO:0000313" key="9">
    <source>
        <dbReference type="Proteomes" id="UP000244649"/>
    </source>
</evidence>
<evidence type="ECO:0000256" key="3">
    <source>
        <dbReference type="ARBA" id="ARBA00022448"/>
    </source>
</evidence>
<dbReference type="GO" id="GO:0016887">
    <property type="term" value="F:ATP hydrolysis activity"/>
    <property type="evidence" value="ECO:0007669"/>
    <property type="project" value="InterPro"/>
</dbReference>
<feature type="domain" description="ABC transporter" evidence="7">
    <location>
        <begin position="3"/>
        <end position="233"/>
    </location>
</feature>